<dbReference type="CDD" id="cd01948">
    <property type="entry name" value="EAL"/>
    <property type="match status" value="1"/>
</dbReference>
<feature type="domain" description="EAL" evidence="1">
    <location>
        <begin position="1"/>
        <end position="151"/>
    </location>
</feature>
<dbReference type="PROSITE" id="PS50883">
    <property type="entry name" value="EAL"/>
    <property type="match status" value="1"/>
</dbReference>
<dbReference type="Proteomes" id="UP000298714">
    <property type="component" value="Chromosome"/>
</dbReference>
<evidence type="ECO:0000259" key="1">
    <source>
        <dbReference type="PROSITE" id="PS50883"/>
    </source>
</evidence>
<evidence type="ECO:0000313" key="3">
    <source>
        <dbReference type="Proteomes" id="UP000298714"/>
    </source>
</evidence>
<dbReference type="InterPro" id="IPR050706">
    <property type="entry name" value="Cyclic-di-GMP_PDE-like"/>
</dbReference>
<dbReference type="InterPro" id="IPR035919">
    <property type="entry name" value="EAL_sf"/>
</dbReference>
<dbReference type="InterPro" id="IPR001633">
    <property type="entry name" value="EAL_dom"/>
</dbReference>
<accession>A0A4D7CBK7</accession>
<organism evidence="2 3">
    <name type="scientific">Hankyongella ginsenosidimutans</name>
    <dbReference type="NCBI Taxonomy" id="1763828"/>
    <lineage>
        <taxon>Bacteria</taxon>
        <taxon>Pseudomonadati</taxon>
        <taxon>Pseudomonadota</taxon>
        <taxon>Alphaproteobacteria</taxon>
        <taxon>Sphingomonadales</taxon>
        <taxon>Sphingomonadaceae</taxon>
        <taxon>Hankyongella</taxon>
    </lineage>
</organism>
<dbReference type="AlphaFoldDB" id="A0A4D7CBK7"/>
<sequence length="151" mass="16466">MSCHRRSSARISTGGSSAYSTTLAFPDRLTLEVTESGLVDDLDVASEMIESLHGMGVRIALDDFGTGYSSLAYLRALPLDCLKVDRRFVTDLAATGRDRIVVHGVIEMARALGISVVAEGSRPRRNALCWRVRAATGIRGISARRRCARKR</sequence>
<proteinExistence type="predicted"/>
<dbReference type="Gene3D" id="3.20.20.450">
    <property type="entry name" value="EAL domain"/>
    <property type="match status" value="1"/>
</dbReference>
<dbReference type="SUPFAM" id="SSF141868">
    <property type="entry name" value="EAL domain-like"/>
    <property type="match status" value="1"/>
</dbReference>
<gene>
    <name evidence="2" type="ORF">E6W36_01100</name>
</gene>
<dbReference type="SMART" id="SM00052">
    <property type="entry name" value="EAL"/>
    <property type="match status" value="1"/>
</dbReference>
<dbReference type="EMBL" id="CP039704">
    <property type="protein sequence ID" value="QCI78732.1"/>
    <property type="molecule type" value="Genomic_DNA"/>
</dbReference>
<reference evidence="3" key="1">
    <citation type="submission" date="2019-04" db="EMBL/GenBank/DDBJ databases">
        <title>Complete genome sequence of Sphingomonas sp. W1-2-3.</title>
        <authorList>
            <person name="Im W.T."/>
        </authorList>
    </citation>
    <scope>NUCLEOTIDE SEQUENCE [LARGE SCALE GENOMIC DNA]</scope>
    <source>
        <strain evidence="3">W1-2-3</strain>
    </source>
</reference>
<protein>
    <submittedName>
        <fullName evidence="2">EAL domain-containing protein</fullName>
    </submittedName>
</protein>
<dbReference type="PANTHER" id="PTHR33121">
    <property type="entry name" value="CYCLIC DI-GMP PHOSPHODIESTERASE PDEF"/>
    <property type="match status" value="1"/>
</dbReference>
<dbReference type="PANTHER" id="PTHR33121:SF79">
    <property type="entry name" value="CYCLIC DI-GMP PHOSPHODIESTERASE PDED-RELATED"/>
    <property type="match status" value="1"/>
</dbReference>
<dbReference type="KEGG" id="hgn:E6W36_01100"/>
<dbReference type="GO" id="GO:0071111">
    <property type="term" value="F:cyclic-guanylate-specific phosphodiesterase activity"/>
    <property type="evidence" value="ECO:0007669"/>
    <property type="project" value="InterPro"/>
</dbReference>
<keyword evidence="3" id="KW-1185">Reference proteome</keyword>
<name>A0A4D7CBK7_9SPHN</name>
<evidence type="ECO:0000313" key="2">
    <source>
        <dbReference type="EMBL" id="QCI78732.1"/>
    </source>
</evidence>
<dbReference type="Pfam" id="PF00563">
    <property type="entry name" value="EAL"/>
    <property type="match status" value="1"/>
</dbReference>